<gene>
    <name evidence="9" type="ORF">BJ989_000426</name>
</gene>
<evidence type="ECO:0000256" key="6">
    <source>
        <dbReference type="ARBA" id="ARBA00023136"/>
    </source>
</evidence>
<evidence type="ECO:0000256" key="2">
    <source>
        <dbReference type="ARBA" id="ARBA00022448"/>
    </source>
</evidence>
<feature type="transmembrane region" description="Helical" evidence="7">
    <location>
        <begin position="116"/>
        <end position="137"/>
    </location>
</feature>
<protein>
    <submittedName>
        <fullName evidence="9">ABC-type glycerol-3-phosphate transport system permease component</fullName>
    </submittedName>
</protein>
<dbReference type="AlphaFoldDB" id="A0A7Y9RT76"/>
<dbReference type="RefSeq" id="WP_179516810.1">
    <property type="nucleotide sequence ID" value="NZ_JACCAC010000001.1"/>
</dbReference>
<organism evidence="9 10">
    <name type="scientific">Nocardioides perillae</name>
    <dbReference type="NCBI Taxonomy" id="1119534"/>
    <lineage>
        <taxon>Bacteria</taxon>
        <taxon>Bacillati</taxon>
        <taxon>Actinomycetota</taxon>
        <taxon>Actinomycetes</taxon>
        <taxon>Propionibacteriales</taxon>
        <taxon>Nocardioidaceae</taxon>
        <taxon>Nocardioides</taxon>
    </lineage>
</organism>
<feature type="transmembrane region" description="Helical" evidence="7">
    <location>
        <begin position="249"/>
        <end position="270"/>
    </location>
</feature>
<keyword evidence="10" id="KW-1185">Reference proteome</keyword>
<keyword evidence="5 7" id="KW-1133">Transmembrane helix</keyword>
<evidence type="ECO:0000313" key="9">
    <source>
        <dbReference type="EMBL" id="NYG54122.1"/>
    </source>
</evidence>
<dbReference type="EMBL" id="JACCAC010000001">
    <property type="protein sequence ID" value="NYG54122.1"/>
    <property type="molecule type" value="Genomic_DNA"/>
</dbReference>
<feature type="transmembrane region" description="Helical" evidence="7">
    <location>
        <begin position="20"/>
        <end position="45"/>
    </location>
</feature>
<feature type="transmembrane region" description="Helical" evidence="7">
    <location>
        <begin position="191"/>
        <end position="216"/>
    </location>
</feature>
<dbReference type="InterPro" id="IPR000515">
    <property type="entry name" value="MetI-like"/>
</dbReference>
<comment type="subcellular location">
    <subcellularLocation>
        <location evidence="1 7">Cell membrane</location>
        <topology evidence="1 7">Multi-pass membrane protein</topology>
    </subcellularLocation>
</comment>
<evidence type="ECO:0000256" key="3">
    <source>
        <dbReference type="ARBA" id="ARBA00022475"/>
    </source>
</evidence>
<dbReference type="Pfam" id="PF00528">
    <property type="entry name" value="BPD_transp_1"/>
    <property type="match status" value="1"/>
</dbReference>
<comment type="similarity">
    <text evidence="7">Belongs to the binding-protein-dependent transport system permease family.</text>
</comment>
<evidence type="ECO:0000259" key="8">
    <source>
        <dbReference type="PROSITE" id="PS50928"/>
    </source>
</evidence>
<reference evidence="9 10" key="1">
    <citation type="submission" date="2020-07" db="EMBL/GenBank/DDBJ databases">
        <title>Sequencing the genomes of 1000 actinobacteria strains.</title>
        <authorList>
            <person name="Klenk H.-P."/>
        </authorList>
    </citation>
    <scope>NUCLEOTIDE SEQUENCE [LARGE SCALE GENOMIC DNA]</scope>
    <source>
        <strain evidence="9 10">DSM 24552</strain>
    </source>
</reference>
<evidence type="ECO:0000313" key="10">
    <source>
        <dbReference type="Proteomes" id="UP000544110"/>
    </source>
</evidence>
<keyword evidence="3" id="KW-1003">Cell membrane</keyword>
<dbReference type="GO" id="GO:0005886">
    <property type="term" value="C:plasma membrane"/>
    <property type="evidence" value="ECO:0007669"/>
    <property type="project" value="UniProtKB-SubCell"/>
</dbReference>
<dbReference type="Gene3D" id="1.10.3720.10">
    <property type="entry name" value="MetI-like"/>
    <property type="match status" value="1"/>
</dbReference>
<dbReference type="PANTHER" id="PTHR43744:SF12">
    <property type="entry name" value="ABC TRANSPORTER PERMEASE PROTEIN MG189-RELATED"/>
    <property type="match status" value="1"/>
</dbReference>
<sequence length="284" mass="31692">MAARDGVRPSRPPRVRLGLLARTVVAALAALVVFVPMYSMVVIAFSPRRDVFDRELRLLPSSWTTENFRELFADYPVWLWMGNSFTVAALTTVLTVALNLSAGYAFAKTRFRGDTLVFLLLLSTLMIPLQAVVIPQFRLVSELGIYGTFWAVILPGAASAFGIFLARQFMTAIPDELLEAARIDGAGELAIFFRIVLPLCRPLIAVLTLLTFMYHWNDFLWPLIALKERELYRLPVALGFLNGQYETNYGGVMAATLVSSIPMVVLFLLFQRSFVAGFARSGIR</sequence>
<name>A0A7Y9RT76_9ACTN</name>
<accession>A0A7Y9RT76</accession>
<dbReference type="InterPro" id="IPR035906">
    <property type="entry name" value="MetI-like_sf"/>
</dbReference>
<dbReference type="PANTHER" id="PTHR43744">
    <property type="entry name" value="ABC TRANSPORTER PERMEASE PROTEIN MG189-RELATED-RELATED"/>
    <property type="match status" value="1"/>
</dbReference>
<feature type="transmembrane region" description="Helical" evidence="7">
    <location>
        <begin position="143"/>
        <end position="166"/>
    </location>
</feature>
<dbReference type="GO" id="GO:0055085">
    <property type="term" value="P:transmembrane transport"/>
    <property type="evidence" value="ECO:0007669"/>
    <property type="project" value="InterPro"/>
</dbReference>
<evidence type="ECO:0000256" key="5">
    <source>
        <dbReference type="ARBA" id="ARBA00022989"/>
    </source>
</evidence>
<keyword evidence="6 7" id="KW-0472">Membrane</keyword>
<dbReference type="CDD" id="cd06261">
    <property type="entry name" value="TM_PBP2"/>
    <property type="match status" value="1"/>
</dbReference>
<dbReference type="Proteomes" id="UP000544110">
    <property type="component" value="Unassembled WGS sequence"/>
</dbReference>
<evidence type="ECO:0000256" key="4">
    <source>
        <dbReference type="ARBA" id="ARBA00022692"/>
    </source>
</evidence>
<keyword evidence="2 7" id="KW-0813">Transport</keyword>
<feature type="domain" description="ABC transmembrane type-1" evidence="8">
    <location>
        <begin position="81"/>
        <end position="270"/>
    </location>
</feature>
<keyword evidence="4 7" id="KW-0812">Transmembrane</keyword>
<proteinExistence type="inferred from homology"/>
<evidence type="ECO:0000256" key="1">
    <source>
        <dbReference type="ARBA" id="ARBA00004651"/>
    </source>
</evidence>
<comment type="caution">
    <text evidence="9">The sequence shown here is derived from an EMBL/GenBank/DDBJ whole genome shotgun (WGS) entry which is preliminary data.</text>
</comment>
<dbReference type="PROSITE" id="PS50928">
    <property type="entry name" value="ABC_TM1"/>
    <property type="match status" value="1"/>
</dbReference>
<evidence type="ECO:0000256" key="7">
    <source>
        <dbReference type="RuleBase" id="RU363032"/>
    </source>
</evidence>
<dbReference type="SUPFAM" id="SSF161098">
    <property type="entry name" value="MetI-like"/>
    <property type="match status" value="1"/>
</dbReference>
<feature type="transmembrane region" description="Helical" evidence="7">
    <location>
        <begin position="77"/>
        <end position="104"/>
    </location>
</feature>